<dbReference type="GeneID" id="40079486"/>
<gene>
    <name evidence="1" type="primary">thyX</name>
    <name evidence="1" type="ORF">PaMx25_54</name>
</gene>
<keyword evidence="2" id="KW-1185">Reference proteome</keyword>
<dbReference type="GO" id="GO:0050797">
    <property type="term" value="F:thymidylate synthase (FAD) activity"/>
    <property type="evidence" value="ECO:0007669"/>
    <property type="project" value="InterPro"/>
</dbReference>
<dbReference type="InterPro" id="IPR003669">
    <property type="entry name" value="Thymidylate_synthase_ThyX"/>
</dbReference>
<dbReference type="Gene3D" id="3.30.1360.170">
    <property type="match status" value="1"/>
</dbReference>
<protein>
    <submittedName>
        <fullName evidence="1">Thymidylate synthase</fullName>
    </submittedName>
</protein>
<dbReference type="PANTHER" id="PTHR34934">
    <property type="entry name" value="FLAVIN-DEPENDENT THYMIDYLATE SYNTHASE"/>
    <property type="match status" value="1"/>
</dbReference>
<proteinExistence type="predicted"/>
<dbReference type="Pfam" id="PF02511">
    <property type="entry name" value="Thy1"/>
    <property type="match status" value="1"/>
</dbReference>
<dbReference type="GO" id="GO:0050660">
    <property type="term" value="F:flavin adenine dinucleotide binding"/>
    <property type="evidence" value="ECO:0007669"/>
    <property type="project" value="InterPro"/>
</dbReference>
<dbReference type="GO" id="GO:0006231">
    <property type="term" value="P:dTMP biosynthetic process"/>
    <property type="evidence" value="ECO:0007669"/>
    <property type="project" value="InterPro"/>
</dbReference>
<reference evidence="1 2" key="1">
    <citation type="journal article" date="2012" name="Appl. Environ. Microbiol.">
        <title>High Diversity and Novel Species of Pseudomonas aeruginosa Bacteriophages.</title>
        <authorList>
            <person name="Sepulveda-Robles O."/>
            <person name="Kameyama L."/>
            <person name="Guarneros G."/>
        </authorList>
    </citation>
    <scope>NUCLEOTIDE SEQUENCE [LARGE SCALE GENOMIC DNA]</scope>
</reference>
<dbReference type="CDD" id="cd20175">
    <property type="entry name" value="ThyX"/>
    <property type="match status" value="1"/>
</dbReference>
<dbReference type="NCBIfam" id="TIGR02170">
    <property type="entry name" value="thyX"/>
    <property type="match status" value="1"/>
</dbReference>
<dbReference type="InterPro" id="IPR036098">
    <property type="entry name" value="Thymidylate_synthase_ThyX_sf"/>
</dbReference>
<dbReference type="PANTHER" id="PTHR34934:SF1">
    <property type="entry name" value="FLAVIN-DEPENDENT THYMIDYLATE SYNTHASE"/>
    <property type="match status" value="1"/>
</dbReference>
<dbReference type="KEGG" id="vg:40079486"/>
<dbReference type="RefSeq" id="YP_009603604.1">
    <property type="nucleotide sequence ID" value="NC_041953.1"/>
</dbReference>
<dbReference type="Proteomes" id="UP000006182">
    <property type="component" value="Segment"/>
</dbReference>
<dbReference type="PROSITE" id="PS51331">
    <property type="entry name" value="THYX"/>
    <property type="match status" value="1"/>
</dbReference>
<accession>A0A0S0N8B5</accession>
<dbReference type="GO" id="GO:0070402">
    <property type="term" value="F:NADPH binding"/>
    <property type="evidence" value="ECO:0007669"/>
    <property type="project" value="TreeGrafter"/>
</dbReference>
<evidence type="ECO:0000313" key="1">
    <source>
        <dbReference type="EMBL" id="ALH23776.1"/>
    </source>
</evidence>
<sequence>MNQPNYEGKGAIALDVLDHGFVALRNMSGPNRRPDAPFDADDIDPAQSARMSFDQMDSERTREADLKLADYLMRNWHTSPFEMVEIWLEMKMPIFVARQFVRHRTATINEVSGRYVQLPAEWYVPEVVGGKAANKKQGQEDNLDKPTQEWFRRVLHSQCELSYSLYQEALERGVAAEHARTLLHLNHYTHWLWKQDLHNMLNFLRLRDHSHAQIEAQRYAQAIDQLLRQYLPNSMALYDKYRRLGG</sequence>
<dbReference type="EMBL" id="JQ067084">
    <property type="protein sequence ID" value="ALH23776.1"/>
    <property type="molecule type" value="Genomic_DNA"/>
</dbReference>
<name>A0A0S0N8B5_9CAUD</name>
<dbReference type="SUPFAM" id="SSF69796">
    <property type="entry name" value="Thymidylate synthase-complementing protein Thy1"/>
    <property type="match status" value="1"/>
</dbReference>
<evidence type="ECO:0000313" key="2">
    <source>
        <dbReference type="Proteomes" id="UP000006182"/>
    </source>
</evidence>
<dbReference type="OrthoDB" id="8223at10239"/>
<dbReference type="GO" id="GO:0004799">
    <property type="term" value="F:thymidylate synthase activity"/>
    <property type="evidence" value="ECO:0007669"/>
    <property type="project" value="TreeGrafter"/>
</dbReference>
<organism evidence="1 2">
    <name type="scientific">Pseudomonas phage PaMx25</name>
    <dbReference type="NCBI Taxonomy" id="1175654"/>
    <lineage>
        <taxon>Viruses</taxon>
        <taxon>Duplodnaviria</taxon>
        <taxon>Heunggongvirae</taxon>
        <taxon>Uroviricota</taxon>
        <taxon>Caudoviricetes</taxon>
        <taxon>Queuovirinae</taxon>
        <taxon>Nipunavirus</taxon>
        <taxon>Nipunavirus PaMx25</taxon>
    </lineage>
</organism>